<feature type="binding site" evidence="2">
    <location>
        <position position="75"/>
    </location>
    <ligand>
        <name>substrate</name>
    </ligand>
</feature>
<dbReference type="AlphaFoldDB" id="A0A7X2LZM7"/>
<keyword evidence="3" id="KW-1133">Transmembrane helix</keyword>
<evidence type="ECO:0000313" key="4">
    <source>
        <dbReference type="EMBL" id="MRX71869.1"/>
    </source>
</evidence>
<keyword evidence="5" id="KW-1185">Reference proteome</keyword>
<dbReference type="GO" id="GO:0016791">
    <property type="term" value="F:phosphatase activity"/>
    <property type="evidence" value="ECO:0007669"/>
    <property type="project" value="TreeGrafter"/>
</dbReference>
<dbReference type="PIRSF" id="PIRSF000709">
    <property type="entry name" value="6PFK_2-Ptase"/>
    <property type="match status" value="1"/>
</dbReference>
<sequence length="219" mass="24618">MGYRGKTSYYQFLIGKEETNVELLLIRHGKSEAKGRIAGQADFPLSEEGYQQSKMLADLLKSQGLQHIYCSPLNRAYSTAMIISDSLGLDPIPLHELKERDAGVFNGMSRREAIELFPSEWEGAWTDPLSAPPQGETFEDVEKRAENVLHLLLKQHRKEKVAIVSHSGFLNILMLLLMGLEKEQFPLFKFDVGSVTCLGVRRPGECLVNYINRVPLALA</sequence>
<proteinExistence type="predicted"/>
<feature type="active site" description="Proton donor/acceptor" evidence="1">
    <location>
        <position position="99"/>
    </location>
</feature>
<reference evidence="4 5" key="1">
    <citation type="submission" date="2019-11" db="EMBL/GenBank/DDBJ databases">
        <title>Bacillus lacus genome.</title>
        <authorList>
            <person name="Allen C.J."/>
            <person name="Newman J.D."/>
        </authorList>
    </citation>
    <scope>NUCLEOTIDE SEQUENCE [LARGE SCALE GENOMIC DNA]</scope>
    <source>
        <strain evidence="4 5">KCTC 33946</strain>
    </source>
</reference>
<dbReference type="CDD" id="cd07067">
    <property type="entry name" value="HP_PGM_like"/>
    <property type="match status" value="1"/>
</dbReference>
<dbReference type="InterPro" id="IPR029033">
    <property type="entry name" value="His_PPase_superfam"/>
</dbReference>
<keyword evidence="3" id="KW-0812">Transmembrane</keyword>
<dbReference type="InterPro" id="IPR050275">
    <property type="entry name" value="PGM_Phosphatase"/>
</dbReference>
<feature type="transmembrane region" description="Helical" evidence="3">
    <location>
        <begin position="161"/>
        <end position="180"/>
    </location>
</feature>
<evidence type="ECO:0000256" key="1">
    <source>
        <dbReference type="PIRSR" id="PIRSR613078-1"/>
    </source>
</evidence>
<evidence type="ECO:0000256" key="3">
    <source>
        <dbReference type="SAM" id="Phobius"/>
    </source>
</evidence>
<comment type="caution">
    <text evidence="4">The sequence shown here is derived from an EMBL/GenBank/DDBJ whole genome shotgun (WGS) entry which is preliminary data.</text>
</comment>
<protein>
    <recommendedName>
        <fullName evidence="6">Histidine phosphatase family protein</fullName>
    </recommendedName>
</protein>
<dbReference type="PANTHER" id="PTHR48100:SF1">
    <property type="entry name" value="HISTIDINE PHOSPHATASE FAMILY PROTEIN-RELATED"/>
    <property type="match status" value="1"/>
</dbReference>
<dbReference type="Proteomes" id="UP000448867">
    <property type="component" value="Unassembled WGS sequence"/>
</dbReference>
<organism evidence="4 5">
    <name type="scientific">Metabacillus lacus</name>
    <dbReference type="NCBI Taxonomy" id="1983721"/>
    <lineage>
        <taxon>Bacteria</taxon>
        <taxon>Bacillati</taxon>
        <taxon>Bacillota</taxon>
        <taxon>Bacilli</taxon>
        <taxon>Bacillales</taxon>
        <taxon>Bacillaceae</taxon>
        <taxon>Metabacillus</taxon>
    </lineage>
</organism>
<accession>A0A7X2LZM7</accession>
<name>A0A7X2LZM7_9BACI</name>
<dbReference type="EMBL" id="WKKI01000008">
    <property type="protein sequence ID" value="MRX71869.1"/>
    <property type="molecule type" value="Genomic_DNA"/>
</dbReference>
<keyword evidence="3" id="KW-0472">Membrane</keyword>
<dbReference type="PANTHER" id="PTHR48100">
    <property type="entry name" value="BROAD-SPECIFICITY PHOSPHATASE YOR283W-RELATED"/>
    <property type="match status" value="1"/>
</dbReference>
<dbReference type="InterPro" id="IPR013078">
    <property type="entry name" value="His_Pase_superF_clade-1"/>
</dbReference>
<feature type="active site" description="Tele-phosphohistidine intermediate" evidence="1">
    <location>
        <position position="28"/>
    </location>
</feature>
<dbReference type="SUPFAM" id="SSF53254">
    <property type="entry name" value="Phosphoglycerate mutase-like"/>
    <property type="match status" value="1"/>
</dbReference>
<dbReference type="GO" id="GO:0005737">
    <property type="term" value="C:cytoplasm"/>
    <property type="evidence" value="ECO:0007669"/>
    <property type="project" value="TreeGrafter"/>
</dbReference>
<evidence type="ECO:0000313" key="5">
    <source>
        <dbReference type="Proteomes" id="UP000448867"/>
    </source>
</evidence>
<dbReference type="Gene3D" id="3.40.50.1240">
    <property type="entry name" value="Phosphoglycerate mutase-like"/>
    <property type="match status" value="1"/>
</dbReference>
<dbReference type="Pfam" id="PF00300">
    <property type="entry name" value="His_Phos_1"/>
    <property type="match status" value="1"/>
</dbReference>
<evidence type="ECO:0008006" key="6">
    <source>
        <dbReference type="Google" id="ProtNLM"/>
    </source>
</evidence>
<evidence type="ECO:0000256" key="2">
    <source>
        <dbReference type="PIRSR" id="PIRSR613078-2"/>
    </source>
</evidence>
<dbReference type="SMART" id="SM00855">
    <property type="entry name" value="PGAM"/>
    <property type="match status" value="1"/>
</dbReference>
<gene>
    <name evidence="4" type="ORF">GJU40_06740</name>
</gene>